<dbReference type="PANTHER" id="PTHR43046:SF2">
    <property type="entry name" value="8-OXO-DGTP DIPHOSPHATASE-RELATED"/>
    <property type="match status" value="1"/>
</dbReference>
<dbReference type="Gene3D" id="3.90.79.10">
    <property type="entry name" value="Nucleoside Triphosphate Pyrophosphohydrolase"/>
    <property type="match status" value="1"/>
</dbReference>
<dbReference type="Pfam" id="PF00293">
    <property type="entry name" value="NUDIX"/>
    <property type="match status" value="1"/>
</dbReference>
<proteinExistence type="predicted"/>
<dbReference type="SUPFAM" id="SSF55811">
    <property type="entry name" value="Nudix"/>
    <property type="match status" value="1"/>
</dbReference>
<dbReference type="RefSeq" id="WP_015881636.1">
    <property type="nucleotide sequence ID" value="NC_012669.1"/>
</dbReference>
<evidence type="ECO:0000256" key="3">
    <source>
        <dbReference type="SAM" id="MobiDB-lite"/>
    </source>
</evidence>
<feature type="domain" description="Nudix hydrolase" evidence="4">
    <location>
        <begin position="28"/>
        <end position="154"/>
    </location>
</feature>
<dbReference type="GO" id="GO:0016787">
    <property type="term" value="F:hydrolase activity"/>
    <property type="evidence" value="ECO:0007669"/>
    <property type="project" value="UniProtKB-KW"/>
</dbReference>
<dbReference type="KEGG" id="bcv:Bcav_1136"/>
<comment type="cofactor">
    <cofactor evidence="1">
        <name>Mg(2+)</name>
        <dbReference type="ChEBI" id="CHEBI:18420"/>
    </cofactor>
</comment>
<keyword evidence="2 5" id="KW-0378">Hydrolase</keyword>
<organism evidence="5 6">
    <name type="scientific">Beutenbergia cavernae (strain ATCC BAA-8 / DSM 12333 / CCUG 43141 / JCM 11478 / NBRC 16432 / NCIMB 13614 / HKI 0122)</name>
    <dbReference type="NCBI Taxonomy" id="471853"/>
    <lineage>
        <taxon>Bacteria</taxon>
        <taxon>Bacillati</taxon>
        <taxon>Actinomycetota</taxon>
        <taxon>Actinomycetes</taxon>
        <taxon>Micrococcales</taxon>
        <taxon>Beutenbergiaceae</taxon>
        <taxon>Beutenbergia</taxon>
    </lineage>
</organism>
<dbReference type="HOGENOM" id="CLU_083334_0_0_11"/>
<protein>
    <submittedName>
        <fullName evidence="5">NUDIX hydrolase</fullName>
    </submittedName>
</protein>
<dbReference type="PROSITE" id="PS00893">
    <property type="entry name" value="NUDIX_BOX"/>
    <property type="match status" value="1"/>
</dbReference>
<keyword evidence="6" id="KW-1185">Reference proteome</keyword>
<gene>
    <name evidence="5" type="ordered locus">Bcav_1136</name>
</gene>
<sequence>MTSSSDLPTPGHPSDAWVHCACGERHWGTHGAAGLLLTDGGRVVLQHRAAWSHHGDTWGVPGGALLPGEGAPAGALREAREEAGIDAGAVRLLATSVLQHPDWSYTTLLATAGAPVRPRATDPESVEVAWVACDDVAGLPLHPGFGLAWPQLRDMLVRRPLLVVDAANVVGSVPDGWWRDRRAATARLRDGLADALADGLDADLLGLPGQRWWPDVVLVVEGAARGVPAPDERTRPWRAGSLTVVSAAGSGDDAVVRVVEEALSVSVAGSGDAVEEALSASAARSGDADDAAPVGAARRPADVTVATADRGLLARLPPGVGTASPRAVRGLGRPA</sequence>
<dbReference type="InterPro" id="IPR000086">
    <property type="entry name" value="NUDIX_hydrolase_dom"/>
</dbReference>
<dbReference type="PANTHER" id="PTHR43046">
    <property type="entry name" value="GDP-MANNOSE MANNOSYL HYDROLASE"/>
    <property type="match status" value="1"/>
</dbReference>
<feature type="region of interest" description="Disordered" evidence="3">
    <location>
        <begin position="316"/>
        <end position="335"/>
    </location>
</feature>
<evidence type="ECO:0000313" key="6">
    <source>
        <dbReference type="Proteomes" id="UP000007962"/>
    </source>
</evidence>
<dbReference type="InterPro" id="IPR020084">
    <property type="entry name" value="NUDIX_hydrolase_CS"/>
</dbReference>
<accession>C5C0Z2</accession>
<evidence type="ECO:0000313" key="5">
    <source>
        <dbReference type="EMBL" id="ACQ79396.1"/>
    </source>
</evidence>
<reference evidence="5 6" key="1">
    <citation type="journal article" date="2009" name="Stand. Genomic Sci.">
        <title>Complete genome sequence of Beutenbergia cavernae type strain (HKI 0122).</title>
        <authorList>
            <person name="Land M."/>
            <person name="Pukall R."/>
            <person name="Abt B."/>
            <person name="Goker M."/>
            <person name="Rohde M."/>
            <person name="Glavina Del Rio T."/>
            <person name="Tice H."/>
            <person name="Copeland A."/>
            <person name="Cheng J.F."/>
            <person name="Lucas S."/>
            <person name="Chen F."/>
            <person name="Nolan M."/>
            <person name="Bruce D."/>
            <person name="Goodwin L."/>
            <person name="Pitluck S."/>
            <person name="Ivanova N."/>
            <person name="Mavromatis K."/>
            <person name="Ovchinnikova G."/>
            <person name="Pati A."/>
            <person name="Chen A."/>
            <person name="Palaniappan K."/>
            <person name="Hauser L."/>
            <person name="Chang Y.J."/>
            <person name="Jefferies C.C."/>
            <person name="Saunders E."/>
            <person name="Brettin T."/>
            <person name="Detter J.C."/>
            <person name="Han C."/>
            <person name="Chain P."/>
            <person name="Bristow J."/>
            <person name="Eisen J.A."/>
            <person name="Markowitz V."/>
            <person name="Hugenholtz P."/>
            <person name="Kyrpides N.C."/>
            <person name="Klenk H.P."/>
            <person name="Lapidus A."/>
        </authorList>
    </citation>
    <scope>NUCLEOTIDE SEQUENCE [LARGE SCALE GENOMIC DNA]</scope>
    <source>
        <strain evidence="6">ATCC BAA-8 / DSM 12333 / NBRC 16432</strain>
    </source>
</reference>
<name>C5C0Z2_BEUC1</name>
<evidence type="ECO:0000256" key="2">
    <source>
        <dbReference type="ARBA" id="ARBA00022801"/>
    </source>
</evidence>
<dbReference type="Proteomes" id="UP000007962">
    <property type="component" value="Chromosome"/>
</dbReference>
<dbReference type="PROSITE" id="PS51462">
    <property type="entry name" value="NUDIX"/>
    <property type="match status" value="1"/>
</dbReference>
<dbReference type="STRING" id="471853.Bcav_1136"/>
<dbReference type="InterPro" id="IPR015797">
    <property type="entry name" value="NUDIX_hydrolase-like_dom_sf"/>
</dbReference>
<dbReference type="EMBL" id="CP001618">
    <property type="protein sequence ID" value="ACQ79396.1"/>
    <property type="molecule type" value="Genomic_DNA"/>
</dbReference>
<dbReference type="AlphaFoldDB" id="C5C0Z2"/>
<dbReference type="eggNOG" id="COG1051">
    <property type="taxonomic scope" value="Bacteria"/>
</dbReference>
<evidence type="ECO:0000256" key="1">
    <source>
        <dbReference type="ARBA" id="ARBA00001946"/>
    </source>
</evidence>
<evidence type="ECO:0000259" key="4">
    <source>
        <dbReference type="PROSITE" id="PS51462"/>
    </source>
</evidence>